<proteinExistence type="predicted"/>
<protein>
    <recommendedName>
        <fullName evidence="1">Endonuclease GajA/Old nuclease/RecF-like AAA domain-containing protein</fullName>
    </recommendedName>
</protein>
<dbReference type="InterPro" id="IPR051396">
    <property type="entry name" value="Bact_Antivir_Def_Nuclease"/>
</dbReference>
<evidence type="ECO:0000313" key="3">
    <source>
        <dbReference type="Proteomes" id="UP000298009"/>
    </source>
</evidence>
<dbReference type="PANTHER" id="PTHR43581:SF4">
    <property type="entry name" value="ATP_GTP PHOSPHATASE"/>
    <property type="match status" value="1"/>
</dbReference>
<organism evidence="2 3">
    <name type="scientific">Leptospira noumeaensis</name>
    <dbReference type="NCBI Taxonomy" id="2484964"/>
    <lineage>
        <taxon>Bacteria</taxon>
        <taxon>Pseudomonadati</taxon>
        <taxon>Spirochaetota</taxon>
        <taxon>Spirochaetia</taxon>
        <taxon>Leptospirales</taxon>
        <taxon>Leptospiraceae</taxon>
        <taxon>Leptospira</taxon>
    </lineage>
</organism>
<evidence type="ECO:0000313" key="2">
    <source>
        <dbReference type="EMBL" id="TGK89253.1"/>
    </source>
</evidence>
<dbReference type="SUPFAM" id="SSF52540">
    <property type="entry name" value="P-loop containing nucleoside triphosphate hydrolases"/>
    <property type="match status" value="1"/>
</dbReference>
<dbReference type="EMBL" id="RQFK01000005">
    <property type="protein sequence ID" value="TGK89253.1"/>
    <property type="molecule type" value="Genomic_DNA"/>
</dbReference>
<feature type="domain" description="Endonuclease GajA/Old nuclease/RecF-like AAA" evidence="1">
    <location>
        <begin position="4"/>
        <end position="224"/>
    </location>
</feature>
<dbReference type="PANTHER" id="PTHR43581">
    <property type="entry name" value="ATP/GTP PHOSPHATASE"/>
    <property type="match status" value="1"/>
</dbReference>
<dbReference type="InterPro" id="IPR027417">
    <property type="entry name" value="P-loop_NTPase"/>
</dbReference>
<sequence length="641" mass="75859">MQIIQKIEIKNFRSFGNRKQEKTEINEIKKLNIFSGSNDSGKSNILRALNLFFNKKTNLNEFFVFENDYFQRVNRDDDDIKEELVTIKIWFNNTKNRNLNRQNRSEIKLPESFWVSRKWKKSSEYSTYDQDDGVKLAFQKEKGDFQKDFFDQKTMQLRSNIKASLSKQLTDYLDSVQYHYIPAIKDKEYFSHLYGELQQTLLKEKKSNVETNKSNFQKSIQDDTLILMQEFERVANNNFLNVQPVFELPNLINLFRTLKVQTGLVNLLFRGDGIQAKLIPEILNFISTKESSFTVKNIKSGEKAKKYFIWGYEEPENSFEYKNAQLLADRFKDTFTENAQIFLSTHSFNFLSLNGDNISKYRVWKDDSIESSRITKITYNKNGEVNFDTKDFRNDFYRLNEELGVFSLNNKLEEIFIETEKYKRILENKFKTIKKSENCLLVEDTYDQIYKIAWLKINNINCSEANYESLFEEKANFRVMGMEGAGSVSGFLRAKNVSIFKDNNIVGLFDFDKEGTENYSNLKKEKFWTAENSGDKNSCIFKKRTDHKSCYAMLIPVPANLTYLADIKHPNFSNFIEIENLLPENFLTENDLVEEMEILERKYYKIKDDKKKSLWKLLFNLESKHFSNFIPIFEKLEEWFG</sequence>
<dbReference type="Proteomes" id="UP000298009">
    <property type="component" value="Unassembled WGS sequence"/>
</dbReference>
<accession>A0A4R9IJB3</accession>
<dbReference type="RefSeq" id="WP_135599691.1">
    <property type="nucleotide sequence ID" value="NZ_RQFK01000005.1"/>
</dbReference>
<dbReference type="Pfam" id="PF13175">
    <property type="entry name" value="AAA_15"/>
    <property type="match status" value="1"/>
</dbReference>
<dbReference type="OrthoDB" id="9792800at2"/>
<comment type="caution">
    <text evidence="2">The sequence shown here is derived from an EMBL/GenBank/DDBJ whole genome shotgun (WGS) entry which is preliminary data.</text>
</comment>
<dbReference type="AlphaFoldDB" id="A0A4R9IJB3"/>
<dbReference type="InterPro" id="IPR041685">
    <property type="entry name" value="AAA_GajA/Old/RecF-like"/>
</dbReference>
<reference evidence="2" key="1">
    <citation type="journal article" date="2019" name="PLoS Negl. Trop. Dis.">
        <title>Revisiting the worldwide diversity of Leptospira species in the environment.</title>
        <authorList>
            <person name="Vincent A.T."/>
            <person name="Schiettekatte O."/>
            <person name="Bourhy P."/>
            <person name="Veyrier F.J."/>
            <person name="Picardeau M."/>
        </authorList>
    </citation>
    <scope>NUCLEOTIDE SEQUENCE [LARGE SCALE GENOMIC DNA]</scope>
    <source>
        <strain evidence="2">201800287</strain>
    </source>
</reference>
<keyword evidence="3" id="KW-1185">Reference proteome</keyword>
<name>A0A4R9IJB3_9LEPT</name>
<gene>
    <name evidence="2" type="ORF">EHQ24_00095</name>
</gene>
<dbReference type="Gene3D" id="3.40.50.300">
    <property type="entry name" value="P-loop containing nucleotide triphosphate hydrolases"/>
    <property type="match status" value="1"/>
</dbReference>
<evidence type="ECO:0000259" key="1">
    <source>
        <dbReference type="Pfam" id="PF13175"/>
    </source>
</evidence>